<dbReference type="AlphaFoldDB" id="A0A5S9PFP2"/>
<evidence type="ECO:0000313" key="4">
    <source>
        <dbReference type="Proteomes" id="UP000441399"/>
    </source>
</evidence>
<evidence type="ECO:0000256" key="1">
    <source>
        <dbReference type="ARBA" id="ARBA00009964"/>
    </source>
</evidence>
<name>A0A5S9PFP2_9GAMM</name>
<protein>
    <recommendedName>
        <fullName evidence="5">Transposase</fullName>
    </recommendedName>
</protein>
<organism evidence="3 4">
    <name type="scientific">BD1-7 clade bacterium</name>
    <dbReference type="NCBI Taxonomy" id="2029982"/>
    <lineage>
        <taxon>Bacteria</taxon>
        <taxon>Pseudomonadati</taxon>
        <taxon>Pseudomonadota</taxon>
        <taxon>Gammaproteobacteria</taxon>
        <taxon>Cellvibrionales</taxon>
        <taxon>Spongiibacteraceae</taxon>
        <taxon>BD1-7 clade</taxon>
    </lineage>
</organism>
<dbReference type="InterPro" id="IPR002514">
    <property type="entry name" value="Transposase_8"/>
</dbReference>
<dbReference type="GO" id="GO:0004803">
    <property type="term" value="F:transposase activity"/>
    <property type="evidence" value="ECO:0007669"/>
    <property type="project" value="InterPro"/>
</dbReference>
<dbReference type="GO" id="GO:0003677">
    <property type="term" value="F:DNA binding"/>
    <property type="evidence" value="ECO:0007669"/>
    <property type="project" value="InterPro"/>
</dbReference>
<feature type="region of interest" description="Disordered" evidence="2">
    <location>
        <begin position="49"/>
        <end position="70"/>
    </location>
</feature>
<dbReference type="Pfam" id="PF01527">
    <property type="entry name" value="HTH_Tnp_1"/>
    <property type="match status" value="1"/>
</dbReference>
<gene>
    <name evidence="3" type="ORF">OPDIPICF_04485</name>
</gene>
<accession>A0A5S9PFP2</accession>
<feature type="compositionally biased region" description="Basic and acidic residues" evidence="2">
    <location>
        <begin position="49"/>
        <end position="60"/>
    </location>
</feature>
<proteinExistence type="inferred from homology"/>
<evidence type="ECO:0000313" key="3">
    <source>
        <dbReference type="EMBL" id="CAA0102843.1"/>
    </source>
</evidence>
<dbReference type="EMBL" id="CACSIO010000009">
    <property type="protein sequence ID" value="CAA0102843.1"/>
    <property type="molecule type" value="Genomic_DNA"/>
</dbReference>
<dbReference type="GO" id="GO:0006313">
    <property type="term" value="P:DNA transposition"/>
    <property type="evidence" value="ECO:0007669"/>
    <property type="project" value="InterPro"/>
</dbReference>
<comment type="similarity">
    <text evidence="1">Belongs to the transposase 8 family.</text>
</comment>
<dbReference type="Proteomes" id="UP000441399">
    <property type="component" value="Unassembled WGS sequence"/>
</dbReference>
<dbReference type="InterPro" id="IPR009057">
    <property type="entry name" value="Homeodomain-like_sf"/>
</dbReference>
<dbReference type="SUPFAM" id="SSF46689">
    <property type="entry name" value="Homeodomain-like"/>
    <property type="match status" value="1"/>
</dbReference>
<keyword evidence="4" id="KW-1185">Reference proteome</keyword>
<evidence type="ECO:0008006" key="5">
    <source>
        <dbReference type="Google" id="ProtNLM"/>
    </source>
</evidence>
<reference evidence="3 4" key="1">
    <citation type="submission" date="2019-11" db="EMBL/GenBank/DDBJ databases">
        <authorList>
            <person name="Holert J."/>
        </authorList>
    </citation>
    <scope>NUCLEOTIDE SEQUENCE [LARGE SCALE GENOMIC DNA]</scope>
    <source>
        <strain evidence="3">SB11_3</strain>
    </source>
</reference>
<sequence length="101" mass="11856">MNKKNQPHKRYKDEFKAEVLLLAEKIGVTKAADQLGLYGSQIYQWRATTEKRSNTREHESSLATENARLKREKADLEKEVEFLKRRRPTSQRTQSNAFPVH</sequence>
<evidence type="ECO:0000256" key="2">
    <source>
        <dbReference type="SAM" id="MobiDB-lite"/>
    </source>
</evidence>